<evidence type="ECO:0008006" key="2">
    <source>
        <dbReference type="Google" id="ProtNLM"/>
    </source>
</evidence>
<dbReference type="AlphaFoldDB" id="A0A0H5QG95"/>
<proteinExistence type="predicted"/>
<sequence>MDKIDLKNIERRKKNRYSFYLTDEDKEIFLKKLEKENTSIQKYIYKKVFADEIEQNRDYLELSYQLRKLGVTLNQYLKLIYMGQSVQDNQILTALVEVQELIKGFKKGDKE</sequence>
<protein>
    <recommendedName>
        <fullName evidence="2">Bacterial mobilisation domain-containing protein</fullName>
    </recommendedName>
</protein>
<evidence type="ECO:0000313" key="1">
    <source>
        <dbReference type="EMBL" id="CRY95042.1"/>
    </source>
</evidence>
<accession>A0A0H5QG95</accession>
<dbReference type="Pfam" id="PF21983">
    <property type="entry name" value="NikA-like"/>
    <property type="match status" value="1"/>
</dbReference>
<reference evidence="1" key="1">
    <citation type="submission" date="2015-06" db="EMBL/GenBank/DDBJ databases">
        <authorList>
            <person name="Joergensen T."/>
        </authorList>
    </citation>
    <scope>NUCLEOTIDE SEQUENCE</scope>
    <source>
        <plasmid evidence="1">pRGRH0449</plasmid>
    </source>
</reference>
<dbReference type="InterPro" id="IPR053842">
    <property type="entry name" value="NikA-like"/>
</dbReference>
<reference evidence="1" key="2">
    <citation type="submission" date="2015-07" db="EMBL/GenBank/DDBJ databases">
        <title>Plasmids, circular viruses and viroids from rat gut.</title>
        <authorList>
            <person name="Jorgensen T.J."/>
            <person name="Hansen M.A."/>
            <person name="Xu Z."/>
            <person name="Tabak M.A."/>
            <person name="Sorensen S.J."/>
            <person name="Hansen L.H."/>
        </authorList>
    </citation>
    <scope>NUCLEOTIDE SEQUENCE</scope>
    <source>
        <plasmid evidence="1">pRGRH0449</plasmid>
    </source>
</reference>
<geneLocation type="plasmid" evidence="1">
    <name>pRGRH0449</name>
</geneLocation>
<name>A0A0H5QG95_9ZZZZ</name>
<keyword evidence="1" id="KW-0614">Plasmid</keyword>
<organism evidence="1">
    <name type="scientific">uncultured prokaryote</name>
    <dbReference type="NCBI Taxonomy" id="198431"/>
    <lineage>
        <taxon>unclassified sequences</taxon>
        <taxon>environmental samples</taxon>
    </lineage>
</organism>
<dbReference type="EMBL" id="LN853091">
    <property type="protein sequence ID" value="CRY95042.1"/>
    <property type="molecule type" value="Genomic_DNA"/>
</dbReference>